<evidence type="ECO:0000313" key="2">
    <source>
        <dbReference type="EMBL" id="RIB28017.1"/>
    </source>
</evidence>
<proteinExistence type="predicted"/>
<name>A0A397W361_9GLOM</name>
<dbReference type="EMBL" id="QKWP01000080">
    <property type="protein sequence ID" value="RIB28017.1"/>
    <property type="molecule type" value="Genomic_DNA"/>
</dbReference>
<keyword evidence="3" id="KW-1185">Reference proteome</keyword>
<protein>
    <submittedName>
        <fullName evidence="2">Uncharacterized protein</fullName>
    </submittedName>
</protein>
<organism evidence="2 3">
    <name type="scientific">Gigaspora rosea</name>
    <dbReference type="NCBI Taxonomy" id="44941"/>
    <lineage>
        <taxon>Eukaryota</taxon>
        <taxon>Fungi</taxon>
        <taxon>Fungi incertae sedis</taxon>
        <taxon>Mucoromycota</taxon>
        <taxon>Glomeromycotina</taxon>
        <taxon>Glomeromycetes</taxon>
        <taxon>Diversisporales</taxon>
        <taxon>Gigasporaceae</taxon>
        <taxon>Gigaspora</taxon>
    </lineage>
</organism>
<feature type="transmembrane region" description="Helical" evidence="1">
    <location>
        <begin position="24"/>
        <end position="51"/>
    </location>
</feature>
<evidence type="ECO:0000313" key="3">
    <source>
        <dbReference type="Proteomes" id="UP000266673"/>
    </source>
</evidence>
<keyword evidence="1" id="KW-0812">Transmembrane</keyword>
<comment type="caution">
    <text evidence="2">The sequence shown here is derived from an EMBL/GenBank/DDBJ whole genome shotgun (WGS) entry which is preliminary data.</text>
</comment>
<accession>A0A397W361</accession>
<gene>
    <name evidence="2" type="ORF">C2G38_2060506</name>
</gene>
<sequence>MSFTFILFITHNCLVCHFMIKIRLWFFITVVLDFFWLISAFFSTLIIPIIYH</sequence>
<reference evidence="2 3" key="1">
    <citation type="submission" date="2018-06" db="EMBL/GenBank/DDBJ databases">
        <title>Comparative genomics reveals the genomic features of Rhizophagus irregularis, R. cerebriforme, R. diaphanum and Gigaspora rosea, and their symbiotic lifestyle signature.</title>
        <authorList>
            <person name="Morin E."/>
            <person name="San Clemente H."/>
            <person name="Chen E.C.H."/>
            <person name="De La Providencia I."/>
            <person name="Hainaut M."/>
            <person name="Kuo A."/>
            <person name="Kohler A."/>
            <person name="Murat C."/>
            <person name="Tang N."/>
            <person name="Roy S."/>
            <person name="Loubradou J."/>
            <person name="Henrissat B."/>
            <person name="Grigoriev I.V."/>
            <person name="Corradi N."/>
            <person name="Roux C."/>
            <person name="Martin F.M."/>
        </authorList>
    </citation>
    <scope>NUCLEOTIDE SEQUENCE [LARGE SCALE GENOMIC DNA]</scope>
    <source>
        <strain evidence="2 3">DAOM 194757</strain>
    </source>
</reference>
<dbReference type="Proteomes" id="UP000266673">
    <property type="component" value="Unassembled WGS sequence"/>
</dbReference>
<evidence type="ECO:0000256" key="1">
    <source>
        <dbReference type="SAM" id="Phobius"/>
    </source>
</evidence>
<dbReference type="AlphaFoldDB" id="A0A397W361"/>
<keyword evidence="1" id="KW-0472">Membrane</keyword>
<keyword evidence="1" id="KW-1133">Transmembrane helix</keyword>